<dbReference type="EMBL" id="BTGC01000008">
    <property type="protein sequence ID" value="GMM51542.1"/>
    <property type="molecule type" value="Genomic_DNA"/>
</dbReference>
<dbReference type="Proteomes" id="UP001362899">
    <property type="component" value="Unassembled WGS sequence"/>
</dbReference>
<name>A0AAV5RK04_STABA</name>
<protein>
    <submittedName>
        <fullName evidence="1">Uncharacterized protein</fullName>
    </submittedName>
</protein>
<keyword evidence="2" id="KW-1185">Reference proteome</keyword>
<comment type="caution">
    <text evidence="1">The sequence shown here is derived from an EMBL/GenBank/DDBJ whole genome shotgun (WGS) entry which is preliminary data.</text>
</comment>
<dbReference type="PANTHER" id="PTHR31126">
    <property type="entry name" value="TYROSINE-PROTEIN PHOSPHATASE"/>
    <property type="match status" value="1"/>
</dbReference>
<dbReference type="GO" id="GO:0016791">
    <property type="term" value="F:phosphatase activity"/>
    <property type="evidence" value="ECO:0007669"/>
    <property type="project" value="TreeGrafter"/>
</dbReference>
<organism evidence="1 2">
    <name type="scientific">Starmerella bacillaris</name>
    <name type="common">Yeast</name>
    <name type="synonym">Candida zemplinina</name>
    <dbReference type="NCBI Taxonomy" id="1247836"/>
    <lineage>
        <taxon>Eukaryota</taxon>
        <taxon>Fungi</taxon>
        <taxon>Dikarya</taxon>
        <taxon>Ascomycota</taxon>
        <taxon>Saccharomycotina</taxon>
        <taxon>Dipodascomycetes</taxon>
        <taxon>Dipodascales</taxon>
        <taxon>Trichomonascaceae</taxon>
        <taxon>Starmerella</taxon>
    </lineage>
</organism>
<proteinExistence type="predicted"/>
<reference evidence="1 2" key="1">
    <citation type="journal article" date="2023" name="Elife">
        <title>Identification of key yeast species and microbe-microbe interactions impacting larval growth of Drosophila in the wild.</title>
        <authorList>
            <person name="Mure A."/>
            <person name="Sugiura Y."/>
            <person name="Maeda R."/>
            <person name="Honda K."/>
            <person name="Sakurai N."/>
            <person name="Takahashi Y."/>
            <person name="Watada M."/>
            <person name="Katoh T."/>
            <person name="Gotoh A."/>
            <person name="Gotoh Y."/>
            <person name="Taniguchi I."/>
            <person name="Nakamura K."/>
            <person name="Hayashi T."/>
            <person name="Katayama T."/>
            <person name="Uemura T."/>
            <person name="Hattori Y."/>
        </authorList>
    </citation>
    <scope>NUCLEOTIDE SEQUENCE [LARGE SCALE GENOMIC DNA]</scope>
    <source>
        <strain evidence="1 2">SB-73</strain>
    </source>
</reference>
<sequence>MKLKTIVSVTPDPLPLSFLTKLGSDLNYIHIAGEEEQKKSKKKKSIPINFEIVNHALAILNNSDMQPVFVHCLNGKQATSLIIACYRISHGWSLRSALAEYTRFSDYARPDIAFLENYHDCSRTGNFHL</sequence>
<gene>
    <name evidence="1" type="ORF">DASB73_025050</name>
</gene>
<dbReference type="Gene3D" id="3.90.190.10">
    <property type="entry name" value="Protein tyrosine phosphatase superfamily"/>
    <property type="match status" value="1"/>
</dbReference>
<evidence type="ECO:0000313" key="1">
    <source>
        <dbReference type="EMBL" id="GMM51542.1"/>
    </source>
</evidence>
<dbReference type="Pfam" id="PF03162">
    <property type="entry name" value="Y_phosphatase2"/>
    <property type="match status" value="1"/>
</dbReference>
<dbReference type="InterPro" id="IPR004861">
    <property type="entry name" value="Siw14-like"/>
</dbReference>
<evidence type="ECO:0000313" key="2">
    <source>
        <dbReference type="Proteomes" id="UP001362899"/>
    </source>
</evidence>
<accession>A0AAV5RK04</accession>
<dbReference type="PANTHER" id="PTHR31126:SF14">
    <property type="entry name" value="TYROSINE-PROTEIN PHOSPHATASE OCA6-RELATED"/>
    <property type="match status" value="1"/>
</dbReference>
<dbReference type="InterPro" id="IPR029021">
    <property type="entry name" value="Prot-tyrosine_phosphatase-like"/>
</dbReference>
<dbReference type="AlphaFoldDB" id="A0AAV5RK04"/>
<dbReference type="SUPFAM" id="SSF52799">
    <property type="entry name" value="(Phosphotyrosine protein) phosphatases II"/>
    <property type="match status" value="1"/>
</dbReference>